<name>A0ABS7C5C0_9BACL</name>
<evidence type="ECO:0000256" key="1">
    <source>
        <dbReference type="ARBA" id="ARBA00004141"/>
    </source>
</evidence>
<accession>A0ABS7C5C0</accession>
<dbReference type="Pfam" id="PF00999">
    <property type="entry name" value="Na_H_Exchanger"/>
    <property type="match status" value="1"/>
</dbReference>
<dbReference type="InterPro" id="IPR038770">
    <property type="entry name" value="Na+/solute_symporter_sf"/>
</dbReference>
<evidence type="ECO:0000256" key="6">
    <source>
        <dbReference type="ARBA" id="ARBA00023136"/>
    </source>
</evidence>
<evidence type="ECO:0000256" key="5">
    <source>
        <dbReference type="ARBA" id="ARBA00022989"/>
    </source>
</evidence>
<feature type="non-terminal residue" evidence="9">
    <location>
        <position position="361"/>
    </location>
</feature>
<reference evidence="9 10" key="1">
    <citation type="submission" date="2021-07" db="EMBL/GenBank/DDBJ databases">
        <title>Paenibacillus radiodurans sp. nov., isolated from the southeastern edge of Tengger Desert.</title>
        <authorList>
            <person name="Zhang G."/>
        </authorList>
    </citation>
    <scope>NUCLEOTIDE SEQUENCE [LARGE SCALE GENOMIC DNA]</scope>
    <source>
        <strain evidence="9 10">CCM 7311</strain>
    </source>
</reference>
<sequence>MEHLPQLLGAGILLLSLYLAAISGARFRVPGIILYILVGILAGVWLRDSHLLHSAGEFGIVLLFFLLGLEFSYGRLKSIAGKVWPAGTLDAALNLLVTIGICFAFGLELVPSLLIGGVVFATSSTVTAKLMQSTKRMANAESEFMLALLIFEDLVAPLFVALLIGIVEGQDLSPAFFLLVLGKVALLAAGAILIGRFVFSRLHDFFDRIFSEDYYIVLTVGLALTYGGLAVYLGLSEVLGAFLAGMMLSGVRKTEDIETKILPVRDLLLPLFFVYFGTTVSLGEQIPYIGLFITLLLWSTAAKIITGYYGGKWYGLSKKASLRAGLSMTTRGEFSVVIASLAAGSIKLLSGLFVLGSVVLG</sequence>
<dbReference type="PANTHER" id="PTHR42751:SF3">
    <property type="entry name" value="SODIUM_GLUTAMATE SYMPORTER"/>
    <property type="match status" value="1"/>
</dbReference>
<protein>
    <submittedName>
        <fullName evidence="9">Cation:proton antiporter</fullName>
    </submittedName>
</protein>
<keyword evidence="10" id="KW-1185">Reference proteome</keyword>
<keyword evidence="4 7" id="KW-0812">Transmembrane</keyword>
<evidence type="ECO:0000313" key="10">
    <source>
        <dbReference type="Proteomes" id="UP001519887"/>
    </source>
</evidence>
<dbReference type="EMBL" id="JAHZIK010000503">
    <property type="protein sequence ID" value="MBW7456120.1"/>
    <property type="molecule type" value="Genomic_DNA"/>
</dbReference>
<comment type="similarity">
    <text evidence="2">Belongs to the monovalent cation:proton antiporter 2 (CPA2) transporter (TC 2.A.37) family.</text>
</comment>
<comment type="caution">
    <text evidence="9">The sequence shown here is derived from an EMBL/GenBank/DDBJ whole genome shotgun (WGS) entry which is preliminary data.</text>
</comment>
<feature type="transmembrane region" description="Helical" evidence="7">
    <location>
        <begin position="6"/>
        <end position="22"/>
    </location>
</feature>
<feature type="transmembrane region" description="Helical" evidence="7">
    <location>
        <begin position="88"/>
        <end position="107"/>
    </location>
</feature>
<feature type="domain" description="Cation/H+ exchanger transmembrane" evidence="8">
    <location>
        <begin position="16"/>
        <end position="345"/>
    </location>
</feature>
<keyword evidence="6 7" id="KW-0472">Membrane</keyword>
<dbReference type="InterPro" id="IPR006153">
    <property type="entry name" value="Cation/H_exchanger_TM"/>
</dbReference>
<dbReference type="Gene3D" id="1.20.1530.20">
    <property type="match status" value="1"/>
</dbReference>
<comment type="subcellular location">
    <subcellularLocation>
        <location evidence="1">Membrane</location>
        <topology evidence="1">Multi-pass membrane protein</topology>
    </subcellularLocation>
</comment>
<keyword evidence="3" id="KW-0813">Transport</keyword>
<feature type="transmembrane region" description="Helical" evidence="7">
    <location>
        <begin position="144"/>
        <end position="166"/>
    </location>
</feature>
<feature type="transmembrane region" description="Helical" evidence="7">
    <location>
        <begin position="29"/>
        <end position="46"/>
    </location>
</feature>
<evidence type="ECO:0000256" key="4">
    <source>
        <dbReference type="ARBA" id="ARBA00022692"/>
    </source>
</evidence>
<feature type="transmembrane region" description="Helical" evidence="7">
    <location>
        <begin position="58"/>
        <end position="76"/>
    </location>
</feature>
<feature type="transmembrane region" description="Helical" evidence="7">
    <location>
        <begin position="172"/>
        <end position="194"/>
    </location>
</feature>
<gene>
    <name evidence="9" type="ORF">K0U00_18995</name>
</gene>
<organism evidence="9 10">
    <name type="scientific">Paenibacillus sepulcri</name>
    <dbReference type="NCBI Taxonomy" id="359917"/>
    <lineage>
        <taxon>Bacteria</taxon>
        <taxon>Bacillati</taxon>
        <taxon>Bacillota</taxon>
        <taxon>Bacilli</taxon>
        <taxon>Bacillales</taxon>
        <taxon>Paenibacillaceae</taxon>
        <taxon>Paenibacillus</taxon>
    </lineage>
</organism>
<evidence type="ECO:0000256" key="7">
    <source>
        <dbReference type="SAM" id="Phobius"/>
    </source>
</evidence>
<dbReference type="PANTHER" id="PTHR42751">
    <property type="entry name" value="SODIUM/HYDROGEN EXCHANGER FAMILY/TRKA DOMAIN PROTEIN"/>
    <property type="match status" value="1"/>
</dbReference>
<feature type="transmembrane region" description="Helical" evidence="7">
    <location>
        <begin position="289"/>
        <end position="311"/>
    </location>
</feature>
<evidence type="ECO:0000259" key="8">
    <source>
        <dbReference type="Pfam" id="PF00999"/>
    </source>
</evidence>
<evidence type="ECO:0000256" key="2">
    <source>
        <dbReference type="ARBA" id="ARBA00005551"/>
    </source>
</evidence>
<feature type="transmembrane region" description="Helical" evidence="7">
    <location>
        <begin position="332"/>
        <end position="360"/>
    </location>
</feature>
<proteinExistence type="inferred from homology"/>
<keyword evidence="5 7" id="KW-1133">Transmembrane helix</keyword>
<dbReference type="Proteomes" id="UP001519887">
    <property type="component" value="Unassembled WGS sequence"/>
</dbReference>
<evidence type="ECO:0000256" key="3">
    <source>
        <dbReference type="ARBA" id="ARBA00022448"/>
    </source>
</evidence>
<feature type="transmembrane region" description="Helical" evidence="7">
    <location>
        <begin position="267"/>
        <end position="283"/>
    </location>
</feature>
<feature type="transmembrane region" description="Helical" evidence="7">
    <location>
        <begin position="214"/>
        <end position="232"/>
    </location>
</feature>
<evidence type="ECO:0000313" key="9">
    <source>
        <dbReference type="EMBL" id="MBW7456120.1"/>
    </source>
</evidence>